<dbReference type="InterPro" id="IPR000182">
    <property type="entry name" value="GNAT_dom"/>
</dbReference>
<name>A0A1I0HMK8_9FIRM</name>
<dbReference type="Gene3D" id="3.40.630.30">
    <property type="match status" value="1"/>
</dbReference>
<proteinExistence type="predicted"/>
<protein>
    <submittedName>
        <fullName evidence="4">Ribosomal protein S18 acetylase RimI</fullName>
    </submittedName>
</protein>
<dbReference type="GO" id="GO:0005840">
    <property type="term" value="C:ribosome"/>
    <property type="evidence" value="ECO:0007669"/>
    <property type="project" value="UniProtKB-KW"/>
</dbReference>
<dbReference type="SUPFAM" id="SSF55729">
    <property type="entry name" value="Acyl-CoA N-acyltransferases (Nat)"/>
    <property type="match status" value="1"/>
</dbReference>
<evidence type="ECO:0000313" key="5">
    <source>
        <dbReference type="Proteomes" id="UP000199820"/>
    </source>
</evidence>
<dbReference type="Proteomes" id="UP000199820">
    <property type="component" value="Unassembled WGS sequence"/>
</dbReference>
<keyword evidence="2" id="KW-0012">Acyltransferase</keyword>
<gene>
    <name evidence="4" type="ORF">SAMN04487771_10526</name>
</gene>
<evidence type="ECO:0000256" key="1">
    <source>
        <dbReference type="ARBA" id="ARBA00022679"/>
    </source>
</evidence>
<dbReference type="InterPro" id="IPR051635">
    <property type="entry name" value="SNAT-like"/>
</dbReference>
<dbReference type="Pfam" id="PF20008">
    <property type="entry name" value="DUF6429"/>
    <property type="match status" value="1"/>
</dbReference>
<dbReference type="PROSITE" id="PS51186">
    <property type="entry name" value="GNAT"/>
    <property type="match status" value="1"/>
</dbReference>
<dbReference type="PANTHER" id="PTHR10908">
    <property type="entry name" value="SEROTONIN N-ACETYLTRANSFERASE"/>
    <property type="match status" value="1"/>
</dbReference>
<dbReference type="STRING" id="1526.SAMN02910262_02442"/>
<keyword evidence="1" id="KW-0808">Transferase</keyword>
<dbReference type="AlphaFoldDB" id="A0A1I0HMK8"/>
<evidence type="ECO:0000256" key="2">
    <source>
        <dbReference type="ARBA" id="ARBA00023315"/>
    </source>
</evidence>
<evidence type="ECO:0000313" key="4">
    <source>
        <dbReference type="EMBL" id="SET84358.1"/>
    </source>
</evidence>
<keyword evidence="4" id="KW-0687">Ribonucleoprotein</keyword>
<dbReference type="EMBL" id="FOIL01000052">
    <property type="protein sequence ID" value="SET84358.1"/>
    <property type="molecule type" value="Genomic_DNA"/>
</dbReference>
<feature type="domain" description="N-acetyltransferase" evidence="3">
    <location>
        <begin position="98"/>
        <end position="260"/>
    </location>
</feature>
<dbReference type="InterPro" id="IPR016181">
    <property type="entry name" value="Acyl_CoA_acyltransferase"/>
</dbReference>
<sequence>MEEMDKKTRNEAIDELTLALIYLTRFSDGEGNRYDEIAWKNYDFDAIDRLDEENLIVNPKRKRGGGYKYAYMTEKGRRKAREILHQWNIEDDEIYEKFEFRSIRPEEAKEAAEIERICFPPNEACSEKHMTERISVAPDLFYVAIEKETGKMAGFLNGIATDEMVFRDEFFTDASLHNPKGRNIMLLGLDVLPEFRKIGLAREIVWNYCRREEEKERKRLVLTSNEKKVKMYRKFGFRDLGESASEWGGEKWHEMDIFLNW</sequence>
<evidence type="ECO:0000259" key="3">
    <source>
        <dbReference type="PROSITE" id="PS51186"/>
    </source>
</evidence>
<accession>A0A1I0HMK8</accession>
<keyword evidence="5" id="KW-1185">Reference proteome</keyword>
<organism evidence="4 5">
    <name type="scientific">[Clostridium] aminophilum</name>
    <dbReference type="NCBI Taxonomy" id="1526"/>
    <lineage>
        <taxon>Bacteria</taxon>
        <taxon>Bacillati</taxon>
        <taxon>Bacillota</taxon>
        <taxon>Clostridia</taxon>
        <taxon>Lachnospirales</taxon>
        <taxon>Lachnospiraceae</taxon>
    </lineage>
</organism>
<reference evidence="4 5" key="1">
    <citation type="submission" date="2016-10" db="EMBL/GenBank/DDBJ databases">
        <authorList>
            <person name="de Groot N.N."/>
        </authorList>
    </citation>
    <scope>NUCLEOTIDE SEQUENCE [LARGE SCALE GENOMIC DNA]</scope>
    <source>
        <strain evidence="4 5">KH1P1</strain>
    </source>
</reference>
<dbReference type="PANTHER" id="PTHR10908:SF0">
    <property type="entry name" value="SEROTONIN N-ACETYLTRANSFERASE"/>
    <property type="match status" value="1"/>
</dbReference>
<dbReference type="eggNOG" id="COG3153">
    <property type="taxonomic scope" value="Bacteria"/>
</dbReference>
<keyword evidence="4" id="KW-0689">Ribosomal protein</keyword>
<dbReference type="GO" id="GO:0008080">
    <property type="term" value="F:N-acetyltransferase activity"/>
    <property type="evidence" value="ECO:0007669"/>
    <property type="project" value="UniProtKB-ARBA"/>
</dbReference>
<dbReference type="InterPro" id="IPR045489">
    <property type="entry name" value="DUF6429"/>
</dbReference>
<dbReference type="Pfam" id="PF00583">
    <property type="entry name" value="Acetyltransf_1"/>
    <property type="match status" value="1"/>
</dbReference>